<keyword evidence="3" id="KW-1185">Reference proteome</keyword>
<protein>
    <recommendedName>
        <fullName evidence="4">O-antigen polymerase</fullName>
    </recommendedName>
</protein>
<dbReference type="EMBL" id="JTHE03000106">
    <property type="protein sequence ID" value="MCM1984895.1"/>
    <property type="molecule type" value="Genomic_DNA"/>
</dbReference>
<keyword evidence="1" id="KW-0472">Membrane</keyword>
<feature type="transmembrane region" description="Helical" evidence="1">
    <location>
        <begin position="35"/>
        <end position="54"/>
    </location>
</feature>
<keyword evidence="1" id="KW-0812">Transmembrane</keyword>
<dbReference type="RefSeq" id="WP_201277199.1">
    <property type="nucleotide sequence ID" value="NZ_JTHE03000106.1"/>
</dbReference>
<feature type="transmembrane region" description="Helical" evidence="1">
    <location>
        <begin position="214"/>
        <end position="230"/>
    </location>
</feature>
<feature type="transmembrane region" description="Helical" evidence="1">
    <location>
        <begin position="394"/>
        <end position="409"/>
    </location>
</feature>
<sequence>MQGLLTNSKTIILAFSSIFFVRMFETFGFPAQINFLHFVTVPLACGLVLIKSRSESQKKIFITRQLLIGIFILFTIILISAILNNAGVINAILSFLLLGEPFIFLVAVYALSASVSGLKNLQIWIRRFCLFHIFYALIQRFILRFDLKSTGMEPADNIQGVFFLSGSGHVVGASVSMSFALYYLMTAKDVPLWFRSVVLTFALIHVQVADAKQVLMAIFVAWILLILIKLKDIVRVLQYVAGGSLIGTVFFWAVQNLPSFRAFNTWIRPEIYGPEGEATLLKMATFRIVPTYYKSFLNRLFGLGPGHTVGRLGGWMLDQYSSLLNPLGATQHEASKAVWKTVAESWLGNQSSMFSPLFGWAGIWGDLGLVGLAIYFLLAFLVWHHICKDDCSRLLLLSVFVVGMIFSQLEEPGYMLTISVLIGLRWHEQNMGKVLVEYSPSSQKSKSWLSWL</sequence>
<feature type="transmembrane region" description="Helical" evidence="1">
    <location>
        <begin position="237"/>
        <end position="254"/>
    </location>
</feature>
<evidence type="ECO:0008006" key="4">
    <source>
        <dbReference type="Google" id="ProtNLM"/>
    </source>
</evidence>
<dbReference type="AlphaFoldDB" id="A0ABD4T9E6"/>
<feature type="transmembrane region" description="Helical" evidence="1">
    <location>
        <begin position="162"/>
        <end position="185"/>
    </location>
</feature>
<organism evidence="2 3">
    <name type="scientific">Lyngbya confervoides BDU141951</name>
    <dbReference type="NCBI Taxonomy" id="1574623"/>
    <lineage>
        <taxon>Bacteria</taxon>
        <taxon>Bacillati</taxon>
        <taxon>Cyanobacteriota</taxon>
        <taxon>Cyanophyceae</taxon>
        <taxon>Oscillatoriophycideae</taxon>
        <taxon>Oscillatoriales</taxon>
        <taxon>Microcoleaceae</taxon>
        <taxon>Lyngbya</taxon>
    </lineage>
</organism>
<feature type="transmembrane region" description="Helical" evidence="1">
    <location>
        <begin position="89"/>
        <end position="111"/>
    </location>
</feature>
<evidence type="ECO:0000256" key="1">
    <source>
        <dbReference type="SAM" id="Phobius"/>
    </source>
</evidence>
<comment type="caution">
    <text evidence="2">The sequence shown here is derived from an EMBL/GenBank/DDBJ whole genome shotgun (WGS) entry which is preliminary data.</text>
</comment>
<feature type="transmembrane region" description="Helical" evidence="1">
    <location>
        <begin position="123"/>
        <end position="142"/>
    </location>
</feature>
<gene>
    <name evidence="2" type="ORF">QQ91_0018900</name>
</gene>
<feature type="transmembrane region" description="Helical" evidence="1">
    <location>
        <begin position="66"/>
        <end position="83"/>
    </location>
</feature>
<reference evidence="2 3" key="1">
    <citation type="journal article" date="2015" name="Genome Announc.">
        <title>Draft Genome Sequence of Filamentous Marine Cyanobacterium Lyngbya confervoides Strain BDU141951.</title>
        <authorList>
            <person name="Chandrababunaidu M.M."/>
            <person name="Sen D."/>
            <person name="Tripathy S."/>
        </authorList>
    </citation>
    <scope>NUCLEOTIDE SEQUENCE [LARGE SCALE GENOMIC DNA]</scope>
    <source>
        <strain evidence="2 3">BDU141951</strain>
    </source>
</reference>
<name>A0ABD4T9E6_9CYAN</name>
<evidence type="ECO:0000313" key="2">
    <source>
        <dbReference type="EMBL" id="MCM1984895.1"/>
    </source>
</evidence>
<proteinExistence type="predicted"/>
<dbReference type="Proteomes" id="UP000031561">
    <property type="component" value="Unassembled WGS sequence"/>
</dbReference>
<keyword evidence="1" id="KW-1133">Transmembrane helix</keyword>
<feature type="transmembrane region" description="Helical" evidence="1">
    <location>
        <begin position="192"/>
        <end position="208"/>
    </location>
</feature>
<feature type="transmembrane region" description="Helical" evidence="1">
    <location>
        <begin position="357"/>
        <end position="382"/>
    </location>
</feature>
<accession>A0ABD4T9E6</accession>
<evidence type="ECO:0000313" key="3">
    <source>
        <dbReference type="Proteomes" id="UP000031561"/>
    </source>
</evidence>